<feature type="compositionally biased region" description="Basic and acidic residues" evidence="1">
    <location>
        <begin position="1"/>
        <end position="20"/>
    </location>
</feature>
<feature type="compositionally biased region" description="Acidic residues" evidence="1">
    <location>
        <begin position="35"/>
        <end position="45"/>
    </location>
</feature>
<dbReference type="KEGG" id="osn:118766890"/>
<sequence>MEDSERTDGDDSEENLRTDGDSPEDNLITNRDSPEDMGTDGDSPEDNLITNRDSPEDMGTDGDSPEDNLITNRDSPEDMGTDGDSPEDMGTDGDGPEDNLITNRDSPEDMGTNGDGPEDNLITNRDSPEDRGTDGDGPEDILVTDGDNPEDNLITDGDRPDNNLRANEDSMRVNLYNAPSMNNLQRAANIVWARPSPLLVSNNLGNEESIEMTTRRGSRQPQQYDRQRPQRLPTNYYKLHWLYLLVCLTLCVFSFSCSTIHLLKIAYNFPKTVIEYMSAFLDLVIDGSALIIFCIIFPFSKRGAILRNRRLIQCLVCTLFKIMSATVSFGLQQDWIVLAVLVNSITLLTLLCLLGLRMNFPSLQNR</sequence>
<evidence type="ECO:0000256" key="1">
    <source>
        <dbReference type="SAM" id="MobiDB-lite"/>
    </source>
</evidence>
<feature type="transmembrane region" description="Helical" evidence="2">
    <location>
        <begin position="311"/>
        <end position="329"/>
    </location>
</feature>
<dbReference type="Proteomes" id="UP000515154">
    <property type="component" value="Linkage group LG18"/>
</dbReference>
<dbReference type="AlphaFoldDB" id="A0A7E6FGF0"/>
<keyword evidence="2" id="KW-1133">Transmembrane helix</keyword>
<evidence type="ECO:0000313" key="3">
    <source>
        <dbReference type="Proteomes" id="UP000515154"/>
    </source>
</evidence>
<feature type="region of interest" description="Disordered" evidence="1">
    <location>
        <begin position="1"/>
        <end position="165"/>
    </location>
</feature>
<evidence type="ECO:0000256" key="2">
    <source>
        <dbReference type="SAM" id="Phobius"/>
    </source>
</evidence>
<feature type="compositionally biased region" description="Acidic residues" evidence="1">
    <location>
        <begin position="77"/>
        <end position="97"/>
    </location>
</feature>
<accession>A0A7E6FGF0</accession>
<name>A0A7E6FGF0_9MOLL</name>
<feature type="compositionally biased region" description="Basic and acidic residues" evidence="1">
    <location>
        <begin position="156"/>
        <end position="165"/>
    </location>
</feature>
<feature type="compositionally biased region" description="Acidic residues" evidence="1">
    <location>
        <begin position="56"/>
        <end position="66"/>
    </location>
</feature>
<feature type="transmembrane region" description="Helical" evidence="2">
    <location>
        <begin position="241"/>
        <end position="267"/>
    </location>
</feature>
<reference evidence="4" key="1">
    <citation type="submission" date="2025-08" db="UniProtKB">
        <authorList>
            <consortium name="RefSeq"/>
        </authorList>
    </citation>
    <scope>IDENTIFICATION</scope>
</reference>
<organism evidence="3 4">
    <name type="scientific">Octopus sinensis</name>
    <name type="common">East Asian common octopus</name>
    <dbReference type="NCBI Taxonomy" id="2607531"/>
    <lineage>
        <taxon>Eukaryota</taxon>
        <taxon>Metazoa</taxon>
        <taxon>Spiralia</taxon>
        <taxon>Lophotrochozoa</taxon>
        <taxon>Mollusca</taxon>
        <taxon>Cephalopoda</taxon>
        <taxon>Coleoidea</taxon>
        <taxon>Octopodiformes</taxon>
        <taxon>Octopoda</taxon>
        <taxon>Incirrata</taxon>
        <taxon>Octopodidae</taxon>
        <taxon>Octopus</taxon>
    </lineage>
</organism>
<keyword evidence="2" id="KW-0472">Membrane</keyword>
<keyword evidence="3" id="KW-1185">Reference proteome</keyword>
<protein>
    <submittedName>
        <fullName evidence="4">Uncharacterized protein LOC118766890</fullName>
    </submittedName>
</protein>
<dbReference type="RefSeq" id="XP_036366638.1">
    <property type="nucleotide sequence ID" value="XM_036510745.1"/>
</dbReference>
<evidence type="ECO:0000313" key="4">
    <source>
        <dbReference type="RefSeq" id="XP_036366638.1"/>
    </source>
</evidence>
<feature type="transmembrane region" description="Helical" evidence="2">
    <location>
        <begin position="279"/>
        <end position="299"/>
    </location>
</feature>
<feature type="transmembrane region" description="Helical" evidence="2">
    <location>
        <begin position="335"/>
        <end position="356"/>
    </location>
</feature>
<gene>
    <name evidence="4" type="primary">LOC118766890</name>
</gene>
<keyword evidence="2" id="KW-0812">Transmembrane</keyword>
<proteinExistence type="predicted"/>